<accession>A0AAD1C3M7</accession>
<dbReference type="InterPro" id="IPR000182">
    <property type="entry name" value="GNAT_dom"/>
</dbReference>
<protein>
    <submittedName>
        <fullName evidence="4">Histone acetyltransferase HPA2 and related acetyltransferases</fullName>
    </submittedName>
</protein>
<dbReference type="KEGG" id="pfuw:KF707C_51730"/>
<name>A0AAD1C3M7_METFU</name>
<keyword evidence="1" id="KW-0808">Transferase</keyword>
<dbReference type="Pfam" id="PF13508">
    <property type="entry name" value="Acetyltransf_7"/>
    <property type="match status" value="1"/>
</dbReference>
<evidence type="ECO:0000256" key="2">
    <source>
        <dbReference type="ARBA" id="ARBA00023315"/>
    </source>
</evidence>
<evidence type="ECO:0000313" key="5">
    <source>
        <dbReference type="Proteomes" id="UP000218554"/>
    </source>
</evidence>
<dbReference type="RefSeq" id="WP_003452965.1">
    <property type="nucleotide sequence ID" value="NZ_AJMR01000180.1"/>
</dbReference>
<dbReference type="SUPFAM" id="SSF55729">
    <property type="entry name" value="Acyl-CoA N-acyltransferases (Nat)"/>
    <property type="match status" value="1"/>
</dbReference>
<evidence type="ECO:0000259" key="3">
    <source>
        <dbReference type="PROSITE" id="PS51186"/>
    </source>
</evidence>
<feature type="domain" description="N-acetyltransferase" evidence="3">
    <location>
        <begin position="6"/>
        <end position="152"/>
    </location>
</feature>
<gene>
    <name evidence="4" type="ORF">KF707C_51730</name>
</gene>
<dbReference type="EMBL" id="AP014862">
    <property type="protein sequence ID" value="BAU76861.1"/>
    <property type="molecule type" value="Genomic_DNA"/>
</dbReference>
<dbReference type="PANTHER" id="PTHR43800">
    <property type="entry name" value="PEPTIDYL-LYSINE N-ACETYLTRANSFERASE YJAB"/>
    <property type="match status" value="1"/>
</dbReference>
<reference evidence="4 5" key="2">
    <citation type="journal article" date="2017" name="Int. J. Syst. Evol. Microbiol.">
        <title>Pseudomonas furukawaii sp. nov., a polychlorinated biphenyl-degrading bacterium isolated from biphenyl-contaminated soil in Japan.</title>
        <authorList>
            <person name="Kimura N."/>
            <person name="Watanabe T."/>
            <person name="Suenaga H."/>
            <person name="Fujihara H."/>
            <person name="Futagami T."/>
            <person name="Goto M."/>
            <person name="Hanada S."/>
            <person name="Hirose J."/>
        </authorList>
    </citation>
    <scope>NUCLEOTIDE SEQUENCE [LARGE SCALE GENOMIC DNA]</scope>
    <source>
        <strain evidence="5">DSM 10086 / NBRC 110670 / KF707</strain>
    </source>
</reference>
<keyword evidence="2" id="KW-0012">Acyltransferase</keyword>
<dbReference type="Gene3D" id="3.40.630.30">
    <property type="match status" value="1"/>
</dbReference>
<dbReference type="AlphaFoldDB" id="A0AAD1C3M7"/>
<evidence type="ECO:0000256" key="1">
    <source>
        <dbReference type="ARBA" id="ARBA00022679"/>
    </source>
</evidence>
<dbReference type="CDD" id="cd04301">
    <property type="entry name" value="NAT_SF"/>
    <property type="match status" value="1"/>
</dbReference>
<keyword evidence="5" id="KW-1185">Reference proteome</keyword>
<dbReference type="PROSITE" id="PS51186">
    <property type="entry name" value="GNAT"/>
    <property type="match status" value="1"/>
</dbReference>
<dbReference type="GO" id="GO:0016747">
    <property type="term" value="F:acyltransferase activity, transferring groups other than amino-acyl groups"/>
    <property type="evidence" value="ECO:0007669"/>
    <property type="project" value="InterPro"/>
</dbReference>
<organism evidence="4 5">
    <name type="scientific">Metapseudomonas furukawaii</name>
    <name type="common">Pseudomonas furukawaii</name>
    <dbReference type="NCBI Taxonomy" id="1149133"/>
    <lineage>
        <taxon>Bacteria</taxon>
        <taxon>Pseudomonadati</taxon>
        <taxon>Pseudomonadota</taxon>
        <taxon>Gammaproteobacteria</taxon>
        <taxon>Pseudomonadales</taxon>
        <taxon>Pseudomonadaceae</taxon>
        <taxon>Metapseudomonas</taxon>
    </lineage>
</organism>
<proteinExistence type="predicted"/>
<dbReference type="InterPro" id="IPR016181">
    <property type="entry name" value="Acyl_CoA_acyltransferase"/>
</dbReference>
<reference evidence="5" key="1">
    <citation type="submission" date="2015-05" db="EMBL/GenBank/DDBJ databases">
        <title>Draft genome sequencing of a biphenyl-degrading bacterium, Pseudomonas balearica KF707 (=NBRC110670).</title>
        <authorList>
            <person name="Kimura N."/>
            <person name="Hirose J."/>
            <person name="Watanabe T."/>
            <person name="Suenaga H."/>
            <person name="Fujihara H."/>
            <person name="Noguchi M."/>
            <person name="Hashimoto M."/>
            <person name="Shimodaira J."/>
            <person name="Tsuchikane K."/>
            <person name="Hosoyama A."/>
            <person name="Yamazoe A."/>
            <person name="Fujita N."/>
            <person name="Furukawa K."/>
        </authorList>
    </citation>
    <scope>NUCLEOTIDE SEQUENCE [LARGE SCALE GENOMIC DNA]</scope>
    <source>
        <strain evidence="5">DSM 10086 / NBRC 110670 / KF707</strain>
    </source>
</reference>
<evidence type="ECO:0000313" key="4">
    <source>
        <dbReference type="EMBL" id="BAU76861.1"/>
    </source>
</evidence>
<dbReference type="Proteomes" id="UP000218554">
    <property type="component" value="Chromosome"/>
</dbReference>
<dbReference type="PANTHER" id="PTHR43800:SF1">
    <property type="entry name" value="PEPTIDYL-LYSINE N-ACETYLTRANSFERASE YJAB"/>
    <property type="match status" value="1"/>
</dbReference>
<sequence>MTTPIETLNALSPADRQRLTEVWEAAVRATHHFLGEDDIQFFKPLVRDAYLDSVRLACLRDAQGRILGFVGTADDKVEMLFVDPACHGRGIGRALMAHALAGGARSVDVNEQNPQAMGFYRHLGFVQYARSEVDGSGKPFPILHLRFEEDCP</sequence>